<sequence length="139" mass="15251">YWNTGIWCCPVAVDFTNFSIFFVYFTGKSKTPTSTIVAIAVPISVSVLLFVVGYCCITRRSRKKYNQAAADEPSGANDITTVESLQFHFATIQAATSNFSDDHKLGEGGFGKVYKVCYSVYDMSAPSGLQSSNFYACKI</sequence>
<evidence type="ECO:0000256" key="4">
    <source>
        <dbReference type="ARBA" id="ARBA00022777"/>
    </source>
</evidence>
<keyword evidence="3 6" id="KW-0547">Nucleotide-binding</keyword>
<protein>
    <submittedName>
        <fullName evidence="8">Uncharacterized protein</fullName>
    </submittedName>
</protein>
<keyword evidence="1" id="KW-0723">Serine/threonine-protein kinase</keyword>
<evidence type="ECO:0000256" key="2">
    <source>
        <dbReference type="ARBA" id="ARBA00022679"/>
    </source>
</evidence>
<reference evidence="8 9" key="1">
    <citation type="submission" date="2018-10" db="EMBL/GenBank/DDBJ databases">
        <title>A high-quality apple genome assembly.</title>
        <authorList>
            <person name="Hu J."/>
        </authorList>
    </citation>
    <scope>NUCLEOTIDE SEQUENCE [LARGE SCALE GENOMIC DNA]</scope>
    <source>
        <strain evidence="9">cv. HFTH1</strain>
        <tissue evidence="8">Young leaf</tissue>
    </source>
</reference>
<dbReference type="PANTHER" id="PTHR27002">
    <property type="entry name" value="RECEPTOR-LIKE SERINE/THREONINE-PROTEIN KINASE SD1-8"/>
    <property type="match status" value="1"/>
</dbReference>
<dbReference type="InterPro" id="IPR011009">
    <property type="entry name" value="Kinase-like_dom_sf"/>
</dbReference>
<keyword evidence="7" id="KW-1133">Transmembrane helix</keyword>
<proteinExistence type="predicted"/>
<evidence type="ECO:0000256" key="7">
    <source>
        <dbReference type="SAM" id="Phobius"/>
    </source>
</evidence>
<feature type="binding site" evidence="6">
    <location>
        <position position="138"/>
    </location>
    <ligand>
        <name>ATP</name>
        <dbReference type="ChEBI" id="CHEBI:30616"/>
    </ligand>
</feature>
<dbReference type="PROSITE" id="PS00107">
    <property type="entry name" value="PROTEIN_KINASE_ATP"/>
    <property type="match status" value="1"/>
</dbReference>
<keyword evidence="2" id="KW-0808">Transferase</keyword>
<evidence type="ECO:0000313" key="8">
    <source>
        <dbReference type="EMBL" id="RXH85985.1"/>
    </source>
</evidence>
<dbReference type="PANTHER" id="PTHR27002:SF1050">
    <property type="entry name" value="CYSTEINE-RICH RECEPTOR-LIKE PROTEIN KINASE 5"/>
    <property type="match status" value="1"/>
</dbReference>
<dbReference type="GO" id="GO:0005886">
    <property type="term" value="C:plasma membrane"/>
    <property type="evidence" value="ECO:0007669"/>
    <property type="project" value="TreeGrafter"/>
</dbReference>
<dbReference type="Gene3D" id="3.30.200.20">
    <property type="entry name" value="Phosphorylase Kinase, domain 1"/>
    <property type="match status" value="1"/>
</dbReference>
<name>A0A498IUS4_MALDO</name>
<dbReference type="Proteomes" id="UP000290289">
    <property type="component" value="Chromosome 10"/>
</dbReference>
<evidence type="ECO:0000256" key="6">
    <source>
        <dbReference type="PROSITE-ProRule" id="PRU10141"/>
    </source>
</evidence>
<keyword evidence="7" id="KW-0472">Membrane</keyword>
<keyword evidence="4" id="KW-0418">Kinase</keyword>
<dbReference type="GO" id="GO:0042742">
    <property type="term" value="P:defense response to bacterium"/>
    <property type="evidence" value="ECO:0007669"/>
    <property type="project" value="TreeGrafter"/>
</dbReference>
<comment type="caution">
    <text evidence="8">The sequence shown here is derived from an EMBL/GenBank/DDBJ whole genome shotgun (WGS) entry which is preliminary data.</text>
</comment>
<organism evidence="8 9">
    <name type="scientific">Malus domestica</name>
    <name type="common">Apple</name>
    <name type="synonym">Pyrus malus</name>
    <dbReference type="NCBI Taxonomy" id="3750"/>
    <lineage>
        <taxon>Eukaryota</taxon>
        <taxon>Viridiplantae</taxon>
        <taxon>Streptophyta</taxon>
        <taxon>Embryophyta</taxon>
        <taxon>Tracheophyta</taxon>
        <taxon>Spermatophyta</taxon>
        <taxon>Magnoliopsida</taxon>
        <taxon>eudicotyledons</taxon>
        <taxon>Gunneridae</taxon>
        <taxon>Pentapetalae</taxon>
        <taxon>rosids</taxon>
        <taxon>fabids</taxon>
        <taxon>Rosales</taxon>
        <taxon>Rosaceae</taxon>
        <taxon>Amygdaloideae</taxon>
        <taxon>Maleae</taxon>
        <taxon>Malus</taxon>
    </lineage>
</organism>
<dbReference type="AlphaFoldDB" id="A0A498IUS4"/>
<evidence type="ECO:0000256" key="1">
    <source>
        <dbReference type="ARBA" id="ARBA00022527"/>
    </source>
</evidence>
<evidence type="ECO:0000313" key="9">
    <source>
        <dbReference type="Proteomes" id="UP000290289"/>
    </source>
</evidence>
<feature type="non-terminal residue" evidence="8">
    <location>
        <position position="1"/>
    </location>
</feature>
<keyword evidence="9" id="KW-1185">Reference proteome</keyword>
<evidence type="ECO:0000256" key="3">
    <source>
        <dbReference type="ARBA" id="ARBA00022741"/>
    </source>
</evidence>
<feature type="transmembrane region" description="Helical" evidence="7">
    <location>
        <begin position="36"/>
        <end position="57"/>
    </location>
</feature>
<dbReference type="GO" id="GO:0004674">
    <property type="term" value="F:protein serine/threonine kinase activity"/>
    <property type="evidence" value="ECO:0007669"/>
    <property type="project" value="UniProtKB-KW"/>
</dbReference>
<dbReference type="InterPro" id="IPR017441">
    <property type="entry name" value="Protein_kinase_ATP_BS"/>
</dbReference>
<keyword evidence="7" id="KW-0812">Transmembrane</keyword>
<evidence type="ECO:0000256" key="5">
    <source>
        <dbReference type="ARBA" id="ARBA00022840"/>
    </source>
</evidence>
<keyword evidence="5 6" id="KW-0067">ATP-binding</keyword>
<dbReference type="EMBL" id="RDQH01000336">
    <property type="protein sequence ID" value="RXH85985.1"/>
    <property type="molecule type" value="Genomic_DNA"/>
</dbReference>
<gene>
    <name evidence="8" type="ORF">DVH24_017038</name>
</gene>
<accession>A0A498IUS4</accession>
<dbReference type="GO" id="GO:0005524">
    <property type="term" value="F:ATP binding"/>
    <property type="evidence" value="ECO:0007669"/>
    <property type="project" value="UniProtKB-UniRule"/>
</dbReference>
<dbReference type="SUPFAM" id="SSF56112">
    <property type="entry name" value="Protein kinase-like (PK-like)"/>
    <property type="match status" value="1"/>
</dbReference>